<keyword evidence="2" id="KW-1133">Transmembrane helix</keyword>
<dbReference type="PANTHER" id="PTHR34219">
    <property type="entry name" value="IRON-REGULATED INNER MEMBRANE PROTEIN-RELATED"/>
    <property type="match status" value="1"/>
</dbReference>
<proteinExistence type="predicted"/>
<feature type="region of interest" description="Disordered" evidence="1">
    <location>
        <begin position="1"/>
        <end position="23"/>
    </location>
</feature>
<accession>A0AAU1HQY6</accession>
<dbReference type="AlphaFoldDB" id="A0AAU1HQY6"/>
<feature type="region of interest" description="Disordered" evidence="1">
    <location>
        <begin position="259"/>
        <end position="280"/>
    </location>
</feature>
<dbReference type="InterPro" id="IPR005625">
    <property type="entry name" value="PepSY-ass_TM"/>
</dbReference>
<name>A0AAU1HQY6_9ACTN</name>
<evidence type="ECO:0000259" key="3">
    <source>
        <dbReference type="Pfam" id="PF03413"/>
    </source>
</evidence>
<gene>
    <name evidence="4" type="ORF">OG477_03305</name>
</gene>
<organism evidence="4">
    <name type="scientific">Streptomyces sp. NBC_00180</name>
    <dbReference type="NCBI Taxonomy" id="2903632"/>
    <lineage>
        <taxon>Bacteria</taxon>
        <taxon>Bacillati</taxon>
        <taxon>Actinomycetota</taxon>
        <taxon>Actinomycetes</taxon>
        <taxon>Kitasatosporales</taxon>
        <taxon>Streptomycetaceae</taxon>
        <taxon>Streptomyces</taxon>
    </lineage>
</organism>
<dbReference type="Pfam" id="PF03413">
    <property type="entry name" value="PepSY"/>
    <property type="match status" value="1"/>
</dbReference>
<dbReference type="EMBL" id="CP108140">
    <property type="protein sequence ID" value="WTP84451.1"/>
    <property type="molecule type" value="Genomic_DNA"/>
</dbReference>
<feature type="transmembrane region" description="Helical" evidence="2">
    <location>
        <begin position="37"/>
        <end position="58"/>
    </location>
</feature>
<feature type="domain" description="PepSY" evidence="3">
    <location>
        <begin position="80"/>
        <end position="141"/>
    </location>
</feature>
<feature type="compositionally biased region" description="Gly residues" evidence="1">
    <location>
        <begin position="270"/>
        <end position="280"/>
    </location>
</feature>
<keyword evidence="2" id="KW-0812">Transmembrane</keyword>
<evidence type="ECO:0000256" key="2">
    <source>
        <dbReference type="SAM" id="Phobius"/>
    </source>
</evidence>
<dbReference type="Pfam" id="PF03929">
    <property type="entry name" value="PepSY_TM"/>
    <property type="match status" value="1"/>
</dbReference>
<reference evidence="4" key="1">
    <citation type="submission" date="2022-10" db="EMBL/GenBank/DDBJ databases">
        <title>The complete genomes of actinobacterial strains from the NBC collection.</title>
        <authorList>
            <person name="Joergensen T.S."/>
            <person name="Alvarez Arevalo M."/>
            <person name="Sterndorff E.B."/>
            <person name="Faurdal D."/>
            <person name="Vuksanovic O."/>
            <person name="Mourched A.-S."/>
            <person name="Charusanti P."/>
            <person name="Shaw S."/>
            <person name="Blin K."/>
            <person name="Weber T."/>
        </authorList>
    </citation>
    <scope>NUCLEOTIDE SEQUENCE</scope>
    <source>
        <strain evidence="4">NBC 00180</strain>
    </source>
</reference>
<evidence type="ECO:0000313" key="4">
    <source>
        <dbReference type="EMBL" id="WTP84451.1"/>
    </source>
</evidence>
<feature type="transmembrane region" description="Helical" evidence="2">
    <location>
        <begin position="173"/>
        <end position="194"/>
    </location>
</feature>
<dbReference type="PANTHER" id="PTHR34219:SF1">
    <property type="entry name" value="PEPSY DOMAIN-CONTAINING PROTEIN"/>
    <property type="match status" value="1"/>
</dbReference>
<feature type="compositionally biased region" description="Polar residues" evidence="1">
    <location>
        <begin position="1"/>
        <end position="12"/>
    </location>
</feature>
<feature type="transmembrane region" description="Helical" evidence="2">
    <location>
        <begin position="365"/>
        <end position="390"/>
    </location>
</feature>
<evidence type="ECO:0000256" key="1">
    <source>
        <dbReference type="SAM" id="MobiDB-lite"/>
    </source>
</evidence>
<feature type="transmembrane region" description="Helical" evidence="2">
    <location>
        <begin position="215"/>
        <end position="240"/>
    </location>
</feature>
<sequence length="466" mass="49569">MSTAPATTTDEATQPDAPASPPRRWAPLRPLILRLHFYAGVLVAPFLLVAAATGFLYAGAFQAEKIVYAHEMYVPVGDAKLPISEQVAAARKAHPEGTVSAIRPSPADDESTRVMLSGVKGVDAEHALAVFVDPYTAEVRGALEQYGSTGALPLRTWIDEFHRDLHLGETGRYYSELAASWLWVIAAGGLVLWFSRRRALRKVRGTSGRRRTLGLHGTVGVWAAIGFIFLSATGLTWSAYAGANIDELRTSLGQATPSISATAGGEHGGHGGAAATGGSGEHGVGLDKVLASARAEGLGDPVEIVPPADDSSAYVVRQVGRGWPTKQDSVAIDPAGGEVVDVLRFAEYPVLAKLTRWGIDLHTGVLFGLVNQIGLMALALSLILLIVWGYRMWWQRGRGSAFGRPIPRGAWQQVPPQILVPLVAVVAVVGYFVPLLGISLAAFVVVDVVLGEVAHRREKRGPAEVN</sequence>
<feature type="transmembrane region" description="Helical" evidence="2">
    <location>
        <begin position="418"/>
        <end position="446"/>
    </location>
</feature>
<dbReference type="InterPro" id="IPR025711">
    <property type="entry name" value="PepSY"/>
</dbReference>
<protein>
    <submittedName>
        <fullName evidence="4">PepSY domain-containing protein</fullName>
    </submittedName>
</protein>
<keyword evidence="2" id="KW-0472">Membrane</keyword>